<dbReference type="EMBL" id="KZ502378">
    <property type="protein sequence ID" value="PKU80092.1"/>
    <property type="molecule type" value="Genomic_DNA"/>
</dbReference>
<gene>
    <name evidence="1" type="ORF">MA16_Dca021719</name>
</gene>
<dbReference type="PANTHER" id="PTHR31286:SF179">
    <property type="entry name" value="RNASE H TYPE-1 DOMAIN-CONTAINING PROTEIN"/>
    <property type="match status" value="1"/>
</dbReference>
<keyword evidence="2" id="KW-1185">Reference proteome</keyword>
<reference evidence="1 2" key="1">
    <citation type="journal article" date="2016" name="Sci. Rep.">
        <title>The Dendrobium catenatum Lindl. genome sequence provides insights into polysaccharide synthase, floral development and adaptive evolution.</title>
        <authorList>
            <person name="Zhang G.Q."/>
            <person name="Xu Q."/>
            <person name="Bian C."/>
            <person name="Tsai W.C."/>
            <person name="Yeh C.M."/>
            <person name="Liu K.W."/>
            <person name="Yoshida K."/>
            <person name="Zhang L.S."/>
            <person name="Chang S.B."/>
            <person name="Chen F."/>
            <person name="Shi Y."/>
            <person name="Su Y.Y."/>
            <person name="Zhang Y.Q."/>
            <person name="Chen L.J."/>
            <person name="Yin Y."/>
            <person name="Lin M."/>
            <person name="Huang H."/>
            <person name="Deng H."/>
            <person name="Wang Z.W."/>
            <person name="Zhu S.L."/>
            <person name="Zhao X."/>
            <person name="Deng C."/>
            <person name="Niu S.C."/>
            <person name="Huang J."/>
            <person name="Wang M."/>
            <person name="Liu G.H."/>
            <person name="Yang H.J."/>
            <person name="Xiao X.J."/>
            <person name="Hsiao Y.Y."/>
            <person name="Wu W.L."/>
            <person name="Chen Y.Y."/>
            <person name="Mitsuda N."/>
            <person name="Ohme-Takagi M."/>
            <person name="Luo Y.B."/>
            <person name="Van de Peer Y."/>
            <person name="Liu Z.J."/>
        </authorList>
    </citation>
    <scope>NUCLEOTIDE SEQUENCE [LARGE SCALE GENOMIC DNA]</scope>
    <source>
        <tissue evidence="1">The whole plant</tissue>
    </source>
</reference>
<reference evidence="1 2" key="2">
    <citation type="journal article" date="2017" name="Nature">
        <title>The Apostasia genome and the evolution of orchids.</title>
        <authorList>
            <person name="Zhang G.Q."/>
            <person name="Liu K.W."/>
            <person name="Li Z."/>
            <person name="Lohaus R."/>
            <person name="Hsiao Y.Y."/>
            <person name="Niu S.C."/>
            <person name="Wang J.Y."/>
            <person name="Lin Y.C."/>
            <person name="Xu Q."/>
            <person name="Chen L.J."/>
            <person name="Yoshida K."/>
            <person name="Fujiwara S."/>
            <person name="Wang Z.W."/>
            <person name="Zhang Y.Q."/>
            <person name="Mitsuda N."/>
            <person name="Wang M."/>
            <person name="Liu G.H."/>
            <person name="Pecoraro L."/>
            <person name="Huang H.X."/>
            <person name="Xiao X.J."/>
            <person name="Lin M."/>
            <person name="Wu X.Y."/>
            <person name="Wu W.L."/>
            <person name="Chen Y.Y."/>
            <person name="Chang S.B."/>
            <person name="Sakamoto S."/>
            <person name="Ohme-Takagi M."/>
            <person name="Yagi M."/>
            <person name="Zeng S.J."/>
            <person name="Shen C.Y."/>
            <person name="Yeh C.M."/>
            <person name="Luo Y.B."/>
            <person name="Tsai W.C."/>
            <person name="Van de Peer Y."/>
            <person name="Liu Z.J."/>
        </authorList>
    </citation>
    <scope>NUCLEOTIDE SEQUENCE [LARGE SCALE GENOMIC DNA]</scope>
    <source>
        <tissue evidence="1">The whole plant</tissue>
    </source>
</reference>
<protein>
    <submittedName>
        <fullName evidence="1">Uncharacterized protein</fullName>
    </submittedName>
</protein>
<name>A0A2I0WWR1_9ASPA</name>
<evidence type="ECO:0000313" key="2">
    <source>
        <dbReference type="Proteomes" id="UP000233837"/>
    </source>
</evidence>
<dbReference type="AlphaFoldDB" id="A0A2I0WWR1"/>
<proteinExistence type="predicted"/>
<accession>A0A2I0WWR1</accession>
<organism evidence="1 2">
    <name type="scientific">Dendrobium catenatum</name>
    <dbReference type="NCBI Taxonomy" id="906689"/>
    <lineage>
        <taxon>Eukaryota</taxon>
        <taxon>Viridiplantae</taxon>
        <taxon>Streptophyta</taxon>
        <taxon>Embryophyta</taxon>
        <taxon>Tracheophyta</taxon>
        <taxon>Spermatophyta</taxon>
        <taxon>Magnoliopsida</taxon>
        <taxon>Liliopsida</taxon>
        <taxon>Asparagales</taxon>
        <taxon>Orchidaceae</taxon>
        <taxon>Epidendroideae</taxon>
        <taxon>Malaxideae</taxon>
        <taxon>Dendrobiinae</taxon>
        <taxon>Dendrobium</taxon>
    </lineage>
</organism>
<dbReference type="PANTHER" id="PTHR31286">
    <property type="entry name" value="GLYCINE-RICH CELL WALL STRUCTURAL PROTEIN 1.8-LIKE"/>
    <property type="match status" value="1"/>
</dbReference>
<dbReference type="InterPro" id="IPR040256">
    <property type="entry name" value="At4g02000-like"/>
</dbReference>
<sequence>MKLSKWSPFVEISEESPIVPVWVLFPGLRPHFFSSRILHGLGSLFGRPLKVDSATAVGSRPSVARILVELDITKRYPNKV</sequence>
<dbReference type="Proteomes" id="UP000233837">
    <property type="component" value="Unassembled WGS sequence"/>
</dbReference>
<evidence type="ECO:0000313" key="1">
    <source>
        <dbReference type="EMBL" id="PKU80092.1"/>
    </source>
</evidence>